<name>A0A5N0TFT0_9GAMM</name>
<dbReference type="SUPFAM" id="SSF47598">
    <property type="entry name" value="Ribbon-helix-helix"/>
    <property type="match status" value="1"/>
</dbReference>
<dbReference type="GO" id="GO:0006355">
    <property type="term" value="P:regulation of DNA-templated transcription"/>
    <property type="evidence" value="ECO:0007669"/>
    <property type="project" value="InterPro"/>
</dbReference>
<dbReference type="Proteomes" id="UP000325372">
    <property type="component" value="Unassembled WGS sequence"/>
</dbReference>
<dbReference type="InterPro" id="IPR010985">
    <property type="entry name" value="Ribbon_hlx_hlx"/>
</dbReference>
<sequence length="77" mass="8443">MAELSKRSTIYFDPQLHAALRLKAAHTDRSVSDLVNDAVRASLAEDQEDLAAFADRVAEPTISYEALLDDLKANGKL</sequence>
<dbReference type="EMBL" id="VYXP01000001">
    <property type="protein sequence ID" value="KAA9134003.1"/>
    <property type="molecule type" value="Genomic_DNA"/>
</dbReference>
<evidence type="ECO:0000313" key="2">
    <source>
        <dbReference type="Proteomes" id="UP000325372"/>
    </source>
</evidence>
<organism evidence="1 2">
    <name type="scientific">Marinihelvus fidelis</name>
    <dbReference type="NCBI Taxonomy" id="2613842"/>
    <lineage>
        <taxon>Bacteria</taxon>
        <taxon>Pseudomonadati</taxon>
        <taxon>Pseudomonadota</taxon>
        <taxon>Gammaproteobacteria</taxon>
        <taxon>Chromatiales</taxon>
        <taxon>Wenzhouxiangellaceae</taxon>
        <taxon>Marinihelvus</taxon>
    </lineage>
</organism>
<dbReference type="RefSeq" id="WP_150862353.1">
    <property type="nucleotide sequence ID" value="NZ_VYXP01000001.1"/>
</dbReference>
<protein>
    <submittedName>
        <fullName evidence="1">CopG family transcriptional regulator</fullName>
    </submittedName>
</protein>
<evidence type="ECO:0000313" key="1">
    <source>
        <dbReference type="EMBL" id="KAA9134003.1"/>
    </source>
</evidence>
<gene>
    <name evidence="1" type="ORF">F3N42_00160</name>
</gene>
<accession>A0A5N0TFT0</accession>
<proteinExistence type="predicted"/>
<keyword evidence="2" id="KW-1185">Reference proteome</keyword>
<comment type="caution">
    <text evidence="1">The sequence shown here is derived from an EMBL/GenBank/DDBJ whole genome shotgun (WGS) entry which is preliminary data.</text>
</comment>
<reference evidence="1 2" key="1">
    <citation type="submission" date="2019-09" db="EMBL/GenBank/DDBJ databases">
        <title>Wenzhouxiangella sp. Genome sequencing and assembly.</title>
        <authorList>
            <person name="Zhang R."/>
        </authorList>
    </citation>
    <scope>NUCLEOTIDE SEQUENCE [LARGE SCALE GENOMIC DNA]</scope>
    <source>
        <strain evidence="1 2">W260</strain>
    </source>
</reference>
<dbReference type="AlphaFoldDB" id="A0A5N0TFT0"/>